<dbReference type="GO" id="GO:0046872">
    <property type="term" value="F:metal ion binding"/>
    <property type="evidence" value="ECO:0007669"/>
    <property type="project" value="UniProtKB-KW"/>
</dbReference>
<comment type="similarity">
    <text evidence="8">Belongs to the DyP-type peroxidase family.</text>
</comment>
<evidence type="ECO:0000256" key="9">
    <source>
        <dbReference type="SAM" id="MobiDB-lite"/>
    </source>
</evidence>
<feature type="domain" description="Dyp-type peroxidase C-terminal" evidence="11">
    <location>
        <begin position="244"/>
        <end position="420"/>
    </location>
</feature>
<accession>A0A1H9RQH3</accession>
<keyword evidence="4" id="KW-0479">Metal-binding</keyword>
<evidence type="ECO:0000256" key="8">
    <source>
        <dbReference type="ARBA" id="ARBA00025737"/>
    </source>
</evidence>
<dbReference type="STRING" id="64702.SAMN05443377_10892"/>
<evidence type="ECO:0000313" key="13">
    <source>
        <dbReference type="Proteomes" id="UP000198815"/>
    </source>
</evidence>
<dbReference type="InterPro" id="IPR048327">
    <property type="entry name" value="Dyp_perox_N"/>
</dbReference>
<keyword evidence="7" id="KW-0408">Iron</keyword>
<gene>
    <name evidence="12" type="ORF">SAMN05443377_10892</name>
</gene>
<evidence type="ECO:0000256" key="4">
    <source>
        <dbReference type="ARBA" id="ARBA00022723"/>
    </source>
</evidence>
<dbReference type="Pfam" id="PF20628">
    <property type="entry name" value="Dyp_perox_C"/>
    <property type="match status" value="1"/>
</dbReference>
<evidence type="ECO:0000313" key="12">
    <source>
        <dbReference type="EMBL" id="SER74808.1"/>
    </source>
</evidence>
<protein>
    <submittedName>
        <fullName evidence="12">Deferrochelatase/peroxidase EfeB</fullName>
    </submittedName>
</protein>
<dbReference type="PROSITE" id="PS51318">
    <property type="entry name" value="TAT"/>
    <property type="match status" value="1"/>
</dbReference>
<feature type="region of interest" description="Disordered" evidence="9">
    <location>
        <begin position="1"/>
        <end position="23"/>
    </location>
</feature>
<evidence type="ECO:0000256" key="1">
    <source>
        <dbReference type="ARBA" id="ARBA00001970"/>
    </source>
</evidence>
<dbReference type="PANTHER" id="PTHR30521">
    <property type="entry name" value="DEFERROCHELATASE/PEROXIDASE"/>
    <property type="match status" value="1"/>
</dbReference>
<dbReference type="EMBL" id="FOGZ01000008">
    <property type="protein sequence ID" value="SER74808.1"/>
    <property type="molecule type" value="Genomic_DNA"/>
</dbReference>
<keyword evidence="5" id="KW-0732">Signal</keyword>
<evidence type="ECO:0000256" key="7">
    <source>
        <dbReference type="ARBA" id="ARBA00023004"/>
    </source>
</evidence>
<keyword evidence="13" id="KW-1185">Reference proteome</keyword>
<sequence>MSKTSNAPETPDEEPTAAPDGVSRRRLLITASASAAAGALAGIGGTAAALRRTTQAGEAAHSDTVDLAASVPFYDQAHPAGIQTPPQRYAVFMTFDLSKTATANDLRVLLARWTAAIGQLVAGKPIGTVDPSRPDAVGADSGEAEGLAPASLTVTVGLGPGVFTDRFGLREKRPALLRQLPALPGEHLDPALTGGDLSLQACADDPQVAYHAVRNLARMVTTTAQTRWVAMGFGRASAGKGQQTPRNLMGFRDGTRNVSTPEQFDEHVWLTDAGAMTGGSYQVVRKIKMDIENWDADRVSDQEQIFARTKDEGAPLTGTKEFDTPDFAKTDDSGTKIIDPRAHIALAAHENNGGLMILRRSYNYTDGLNAQGLLDAGLLFIAYMNDPQHFVTLQTKLGAMDLLNEYIEHIGSAIFVVPPAPASGGYIGQALFE</sequence>
<reference evidence="12 13" key="1">
    <citation type="submission" date="2016-10" db="EMBL/GenBank/DDBJ databases">
        <authorList>
            <person name="de Groot N.N."/>
        </authorList>
    </citation>
    <scope>NUCLEOTIDE SEQUENCE [LARGE SCALE GENOMIC DNA]</scope>
    <source>
        <strain evidence="12 13">DSM 16859</strain>
    </source>
</reference>
<evidence type="ECO:0000256" key="5">
    <source>
        <dbReference type="ARBA" id="ARBA00022729"/>
    </source>
</evidence>
<evidence type="ECO:0000256" key="2">
    <source>
        <dbReference type="ARBA" id="ARBA00022559"/>
    </source>
</evidence>
<name>A0A1H9RQH3_9ACTN</name>
<organism evidence="12 13">
    <name type="scientific">Propionibacterium cyclohexanicum</name>
    <dbReference type="NCBI Taxonomy" id="64702"/>
    <lineage>
        <taxon>Bacteria</taxon>
        <taxon>Bacillati</taxon>
        <taxon>Actinomycetota</taxon>
        <taxon>Actinomycetes</taxon>
        <taxon>Propionibacteriales</taxon>
        <taxon>Propionibacteriaceae</taxon>
        <taxon>Propionibacterium</taxon>
    </lineage>
</organism>
<dbReference type="AlphaFoldDB" id="A0A1H9RQH3"/>
<dbReference type="Proteomes" id="UP000198815">
    <property type="component" value="Unassembled WGS sequence"/>
</dbReference>
<evidence type="ECO:0000259" key="10">
    <source>
        <dbReference type="Pfam" id="PF04261"/>
    </source>
</evidence>
<dbReference type="Pfam" id="PF04261">
    <property type="entry name" value="Dyp_perox_N"/>
    <property type="match status" value="1"/>
</dbReference>
<dbReference type="PROSITE" id="PS51404">
    <property type="entry name" value="DYP_PEROXIDASE"/>
    <property type="match status" value="1"/>
</dbReference>
<feature type="domain" description="Dyp-type peroxidase N-terminal" evidence="10">
    <location>
        <begin position="80"/>
        <end position="233"/>
    </location>
</feature>
<dbReference type="InterPro" id="IPR006311">
    <property type="entry name" value="TAT_signal"/>
</dbReference>
<dbReference type="GO" id="GO:0004601">
    <property type="term" value="F:peroxidase activity"/>
    <property type="evidence" value="ECO:0007669"/>
    <property type="project" value="UniProtKB-KW"/>
</dbReference>
<dbReference type="PANTHER" id="PTHR30521:SF4">
    <property type="entry name" value="DEFERROCHELATASE"/>
    <property type="match status" value="1"/>
</dbReference>
<dbReference type="NCBIfam" id="TIGR01413">
    <property type="entry name" value="Dyp_perox_fam"/>
    <property type="match status" value="1"/>
</dbReference>
<dbReference type="SUPFAM" id="SSF54909">
    <property type="entry name" value="Dimeric alpha+beta barrel"/>
    <property type="match status" value="1"/>
</dbReference>
<evidence type="ECO:0000259" key="11">
    <source>
        <dbReference type="Pfam" id="PF20628"/>
    </source>
</evidence>
<dbReference type="InterPro" id="IPR006314">
    <property type="entry name" value="Dyp_peroxidase"/>
</dbReference>
<dbReference type="InterPro" id="IPR011008">
    <property type="entry name" value="Dimeric_a/b-barrel"/>
</dbReference>
<keyword evidence="6" id="KW-0560">Oxidoreductase</keyword>
<keyword evidence="2 12" id="KW-0575">Peroxidase</keyword>
<dbReference type="GO" id="GO:0005829">
    <property type="term" value="C:cytosol"/>
    <property type="evidence" value="ECO:0007669"/>
    <property type="project" value="TreeGrafter"/>
</dbReference>
<comment type="cofactor">
    <cofactor evidence="1">
        <name>heme b</name>
        <dbReference type="ChEBI" id="CHEBI:60344"/>
    </cofactor>
</comment>
<dbReference type="RefSeq" id="WP_091968852.1">
    <property type="nucleotide sequence ID" value="NZ_FOGZ01000008.1"/>
</dbReference>
<keyword evidence="3" id="KW-0349">Heme</keyword>
<dbReference type="OrthoDB" id="9781066at2"/>
<proteinExistence type="inferred from homology"/>
<dbReference type="InterPro" id="IPR048328">
    <property type="entry name" value="Dyp_perox_C"/>
</dbReference>
<dbReference type="GO" id="GO:0020037">
    <property type="term" value="F:heme binding"/>
    <property type="evidence" value="ECO:0007669"/>
    <property type="project" value="InterPro"/>
</dbReference>
<evidence type="ECO:0000256" key="6">
    <source>
        <dbReference type="ARBA" id="ARBA00023002"/>
    </source>
</evidence>
<evidence type="ECO:0000256" key="3">
    <source>
        <dbReference type="ARBA" id="ARBA00022617"/>
    </source>
</evidence>